<keyword evidence="5" id="KW-0489">Methyltransferase</keyword>
<evidence type="ECO:0000256" key="10">
    <source>
        <dbReference type="SAM" id="MobiDB-lite"/>
    </source>
</evidence>
<evidence type="ECO:0000256" key="1">
    <source>
        <dbReference type="ARBA" id="ARBA00004123"/>
    </source>
</evidence>
<protein>
    <recommendedName>
        <fullName evidence="3">protein-histidine N-methyltransferase</fullName>
        <ecNumber evidence="3">2.1.1.85</ecNumber>
    </recommendedName>
</protein>
<dbReference type="AlphaFoldDB" id="A0A1D1VCH0"/>
<dbReference type="Pfam" id="PF10294">
    <property type="entry name" value="Methyltransf_16"/>
    <property type="match status" value="1"/>
</dbReference>
<keyword evidence="4" id="KW-0963">Cytoplasm</keyword>
<feature type="region of interest" description="Disordered" evidence="10">
    <location>
        <begin position="66"/>
        <end position="91"/>
    </location>
</feature>
<dbReference type="Proteomes" id="UP000186922">
    <property type="component" value="Unassembled WGS sequence"/>
</dbReference>
<keyword evidence="7" id="KW-0949">S-adenosyl-L-methionine</keyword>
<dbReference type="GO" id="GO:0018064">
    <property type="term" value="F:protein-L-histidine N-tele-methyltransferase activity"/>
    <property type="evidence" value="ECO:0007669"/>
    <property type="project" value="UniProtKB-EC"/>
</dbReference>
<dbReference type="InterPro" id="IPR019410">
    <property type="entry name" value="Methyltransf_16"/>
</dbReference>
<dbReference type="EC" id="2.1.1.85" evidence="3"/>
<comment type="caution">
    <text evidence="11">The sequence shown here is derived from an EMBL/GenBank/DDBJ whole genome shotgun (WGS) entry which is preliminary data.</text>
</comment>
<dbReference type="GO" id="GO:0032259">
    <property type="term" value="P:methylation"/>
    <property type="evidence" value="ECO:0007669"/>
    <property type="project" value="UniProtKB-KW"/>
</dbReference>
<comment type="subcellular location">
    <subcellularLocation>
        <location evidence="2">Cytoplasm</location>
    </subcellularLocation>
    <subcellularLocation>
        <location evidence="1">Nucleus</location>
    </subcellularLocation>
</comment>
<keyword evidence="8" id="KW-0539">Nucleus</keyword>
<proteinExistence type="inferred from homology"/>
<organism evidence="11 12">
    <name type="scientific">Ramazzottius varieornatus</name>
    <name type="common">Water bear</name>
    <name type="synonym">Tardigrade</name>
    <dbReference type="NCBI Taxonomy" id="947166"/>
    <lineage>
        <taxon>Eukaryota</taxon>
        <taxon>Metazoa</taxon>
        <taxon>Ecdysozoa</taxon>
        <taxon>Tardigrada</taxon>
        <taxon>Eutardigrada</taxon>
        <taxon>Parachela</taxon>
        <taxon>Hypsibioidea</taxon>
        <taxon>Ramazzottiidae</taxon>
        <taxon>Ramazzottius</taxon>
    </lineage>
</organism>
<gene>
    <name evidence="11" type="primary">RvY_10356</name>
    <name evidence="11" type="synonym">RvY_10356.1</name>
    <name evidence="11" type="ORF">RvY_10356-1</name>
</gene>
<dbReference type="Gene3D" id="3.40.50.150">
    <property type="entry name" value="Vaccinia Virus protein VP39"/>
    <property type="match status" value="1"/>
</dbReference>
<name>A0A1D1VCH0_RAMVA</name>
<comment type="similarity">
    <text evidence="9">Belongs to the methyltransferase superfamily. METTL18 family.</text>
</comment>
<evidence type="ECO:0000256" key="7">
    <source>
        <dbReference type="ARBA" id="ARBA00022691"/>
    </source>
</evidence>
<evidence type="ECO:0000256" key="3">
    <source>
        <dbReference type="ARBA" id="ARBA00012533"/>
    </source>
</evidence>
<dbReference type="STRING" id="947166.A0A1D1VCH0"/>
<evidence type="ECO:0000256" key="2">
    <source>
        <dbReference type="ARBA" id="ARBA00004496"/>
    </source>
</evidence>
<evidence type="ECO:0000256" key="8">
    <source>
        <dbReference type="ARBA" id="ARBA00023242"/>
    </source>
</evidence>
<sequence>MFGKSWYGRLAVRWQQFLIIVAASRAAGLRLRHMIAPRSNMAFMFNFSFPELSDLTEGNVFHGAAPSTAAAAQPEEERKASESTTGSRSDVYDLTQSGTVEDKKLLPFKEHRVFRQTDETTASDEVKLDTALLLSATVIPETEWNTLAVGDITLQFVSPEWLDRKLYNLPEAEVTSEGATASDIVPNVYEGGFRVWDGACDMLSFLVTSDHVILKDKKVLELGCGAGLPGIFALLQGADVYFHDYNAEVIQSATIPNLQQNVLVANKTVRSEVASRTHFFSGDWLSFAEQLNSTKGDHMNEDVSREDKAMYDVILTSDTVYRKDVLQKLCFVLPLLLRKEGTIYLAGKSHYFGLDGGTDELRMELSKQNKLEVIASKEYPDCVRREVLTIRWKPKTNDSASSTRSFNS</sequence>
<evidence type="ECO:0000256" key="9">
    <source>
        <dbReference type="ARBA" id="ARBA00038126"/>
    </source>
</evidence>
<dbReference type="OrthoDB" id="1723750at2759"/>
<keyword evidence="6" id="KW-0808">Transferase</keyword>
<feature type="compositionally biased region" description="Polar residues" evidence="10">
    <location>
        <begin position="82"/>
        <end position="91"/>
    </location>
</feature>
<dbReference type="PANTHER" id="PTHR14614">
    <property type="entry name" value="HEPATOCELLULAR CARCINOMA-ASSOCIATED ANTIGEN"/>
    <property type="match status" value="1"/>
</dbReference>
<dbReference type="PANTHER" id="PTHR14614:SF39">
    <property type="entry name" value="HISTIDINE PROTEIN METHYLTRANSFERASE 1 HOMOLOG"/>
    <property type="match status" value="1"/>
</dbReference>
<evidence type="ECO:0000313" key="11">
    <source>
        <dbReference type="EMBL" id="GAU99336.1"/>
    </source>
</evidence>
<keyword evidence="12" id="KW-1185">Reference proteome</keyword>
<dbReference type="SUPFAM" id="SSF53335">
    <property type="entry name" value="S-adenosyl-L-methionine-dependent methyltransferases"/>
    <property type="match status" value="1"/>
</dbReference>
<evidence type="ECO:0000256" key="4">
    <source>
        <dbReference type="ARBA" id="ARBA00022490"/>
    </source>
</evidence>
<accession>A0A1D1VCH0</accession>
<dbReference type="EMBL" id="BDGG01000005">
    <property type="protein sequence ID" value="GAU99336.1"/>
    <property type="molecule type" value="Genomic_DNA"/>
</dbReference>
<reference evidence="11 12" key="1">
    <citation type="journal article" date="2016" name="Nat. Commun.">
        <title>Extremotolerant tardigrade genome and improved radiotolerance of human cultured cells by tardigrade-unique protein.</title>
        <authorList>
            <person name="Hashimoto T."/>
            <person name="Horikawa D.D."/>
            <person name="Saito Y."/>
            <person name="Kuwahara H."/>
            <person name="Kozuka-Hata H."/>
            <person name="Shin-I T."/>
            <person name="Minakuchi Y."/>
            <person name="Ohishi K."/>
            <person name="Motoyama A."/>
            <person name="Aizu T."/>
            <person name="Enomoto A."/>
            <person name="Kondo K."/>
            <person name="Tanaka S."/>
            <person name="Hara Y."/>
            <person name="Koshikawa S."/>
            <person name="Sagara H."/>
            <person name="Miura T."/>
            <person name="Yokobori S."/>
            <person name="Miyagawa K."/>
            <person name="Suzuki Y."/>
            <person name="Kubo T."/>
            <person name="Oyama M."/>
            <person name="Kohara Y."/>
            <person name="Fujiyama A."/>
            <person name="Arakawa K."/>
            <person name="Katayama T."/>
            <person name="Toyoda A."/>
            <person name="Kunieda T."/>
        </authorList>
    </citation>
    <scope>NUCLEOTIDE SEQUENCE [LARGE SCALE GENOMIC DNA]</scope>
    <source>
        <strain evidence="11 12">YOKOZUNA-1</strain>
    </source>
</reference>
<evidence type="ECO:0000313" key="12">
    <source>
        <dbReference type="Proteomes" id="UP000186922"/>
    </source>
</evidence>
<dbReference type="GO" id="GO:0005737">
    <property type="term" value="C:cytoplasm"/>
    <property type="evidence" value="ECO:0007669"/>
    <property type="project" value="UniProtKB-SubCell"/>
</dbReference>
<dbReference type="InterPro" id="IPR029063">
    <property type="entry name" value="SAM-dependent_MTases_sf"/>
</dbReference>
<dbReference type="GO" id="GO:0005634">
    <property type="term" value="C:nucleus"/>
    <property type="evidence" value="ECO:0007669"/>
    <property type="project" value="UniProtKB-SubCell"/>
</dbReference>
<evidence type="ECO:0000256" key="5">
    <source>
        <dbReference type="ARBA" id="ARBA00022603"/>
    </source>
</evidence>
<evidence type="ECO:0000256" key="6">
    <source>
        <dbReference type="ARBA" id="ARBA00022679"/>
    </source>
</evidence>